<reference evidence="7 8" key="1">
    <citation type="journal article" date="2019" name="Sci. Rep.">
        <title>Comparative genomics of chytrid fungi reveal insights into the obligate biotrophic and pathogenic lifestyle of Synchytrium endobioticum.</title>
        <authorList>
            <person name="van de Vossenberg B.T.L.H."/>
            <person name="Warris S."/>
            <person name="Nguyen H.D.T."/>
            <person name="van Gent-Pelzer M.P.E."/>
            <person name="Joly D.L."/>
            <person name="van de Geest H.C."/>
            <person name="Bonants P.J.M."/>
            <person name="Smith D.S."/>
            <person name="Levesque C.A."/>
            <person name="van der Lee T.A.J."/>
        </authorList>
    </citation>
    <scope>NUCLEOTIDE SEQUENCE [LARGE SCALE GENOMIC DNA]</scope>
    <source>
        <strain evidence="7 8">CBS 809.83</strain>
    </source>
</reference>
<evidence type="ECO:0000256" key="5">
    <source>
        <dbReference type="PROSITE-ProRule" id="PRU00221"/>
    </source>
</evidence>
<dbReference type="Gene3D" id="2.130.10.10">
    <property type="entry name" value="YVTN repeat-like/Quinoprotein amine dehydrogenase"/>
    <property type="match status" value="1"/>
</dbReference>
<dbReference type="InterPro" id="IPR001680">
    <property type="entry name" value="WD40_rpt"/>
</dbReference>
<keyword evidence="2" id="KW-0507">mRNA processing</keyword>
<evidence type="ECO:0000256" key="3">
    <source>
        <dbReference type="ARBA" id="ARBA00022737"/>
    </source>
</evidence>
<evidence type="ECO:0000256" key="4">
    <source>
        <dbReference type="ARBA" id="ARBA00023187"/>
    </source>
</evidence>
<gene>
    <name evidence="7" type="ORF">PhCBS80983_g04503</name>
</gene>
<feature type="repeat" description="WD" evidence="5">
    <location>
        <begin position="293"/>
        <end position="322"/>
    </location>
</feature>
<name>A0A507DXJ3_9FUNG</name>
<dbReference type="PROSITE" id="PS00678">
    <property type="entry name" value="WD_REPEATS_1"/>
    <property type="match status" value="2"/>
</dbReference>
<feature type="repeat" description="WD" evidence="5">
    <location>
        <begin position="146"/>
        <end position="188"/>
    </location>
</feature>
<dbReference type="CDD" id="cd00200">
    <property type="entry name" value="WD40"/>
    <property type="match status" value="1"/>
</dbReference>
<keyword evidence="8" id="KW-1185">Reference proteome</keyword>
<protein>
    <submittedName>
        <fullName evidence="7">Uncharacterized protein</fullName>
    </submittedName>
</protein>
<dbReference type="STRING" id="109895.A0A507DXJ3"/>
<dbReference type="PROSITE" id="PS50294">
    <property type="entry name" value="WD_REPEATS_REGION"/>
    <property type="match status" value="5"/>
</dbReference>
<comment type="caution">
    <text evidence="7">The sequence shown here is derived from an EMBL/GenBank/DDBJ whole genome shotgun (WGS) entry which is preliminary data.</text>
</comment>
<feature type="repeat" description="WD" evidence="5">
    <location>
        <begin position="104"/>
        <end position="145"/>
    </location>
</feature>
<sequence length="360" mass="39355">MSDKRKETPTSPTSTTLTKKLKHDDPPQLSVVATTTSARSAGAVIRQVKRTSDLAAPIMLLTGHQGEVYSCKFSPDGRRLASGGFDRMIYLWNAFGECTNYMAMKGHAGPVLEVQWSQDGKNIYSASTDKTAGVWDTTIGERVKKLKGHTSFLNSIASTRRNSELLATGSDDSTVKLWDPRSKHAVHTFTHKFPVTAVEFSMDGGLVFAGGLDNQIRAWDVRKGEVAYTLTGHLDTITGLRLSPDGDQLLSNAMDNTVRIWDIKPFAPPGTRLQHILEGAPHGFEKNLLRPCWSADADYVATGAGDRSVVVWDVAARKIVYKLPGHKGVVNEVAWTDTVLASASNDRTLFVGELNIEEVK</sequence>
<dbReference type="PROSITE" id="PS50082">
    <property type="entry name" value="WD_REPEATS_2"/>
    <property type="match status" value="6"/>
</dbReference>
<dbReference type="InterPro" id="IPR015943">
    <property type="entry name" value="WD40/YVTN_repeat-like_dom_sf"/>
</dbReference>
<evidence type="ECO:0000313" key="8">
    <source>
        <dbReference type="Proteomes" id="UP000318582"/>
    </source>
</evidence>
<keyword evidence="3" id="KW-0677">Repeat</keyword>
<evidence type="ECO:0000256" key="6">
    <source>
        <dbReference type="SAM" id="MobiDB-lite"/>
    </source>
</evidence>
<dbReference type="GO" id="GO:0008380">
    <property type="term" value="P:RNA splicing"/>
    <property type="evidence" value="ECO:0007669"/>
    <property type="project" value="UniProtKB-KW"/>
</dbReference>
<feature type="repeat" description="WD" evidence="5">
    <location>
        <begin position="61"/>
        <end position="93"/>
    </location>
</feature>
<dbReference type="SMART" id="SM00320">
    <property type="entry name" value="WD40"/>
    <property type="match status" value="7"/>
</dbReference>
<dbReference type="EMBL" id="QEAQ01000073">
    <property type="protein sequence ID" value="TPX56499.1"/>
    <property type="molecule type" value="Genomic_DNA"/>
</dbReference>
<organism evidence="7 8">
    <name type="scientific">Powellomyces hirtus</name>
    <dbReference type="NCBI Taxonomy" id="109895"/>
    <lineage>
        <taxon>Eukaryota</taxon>
        <taxon>Fungi</taxon>
        <taxon>Fungi incertae sedis</taxon>
        <taxon>Chytridiomycota</taxon>
        <taxon>Chytridiomycota incertae sedis</taxon>
        <taxon>Chytridiomycetes</taxon>
        <taxon>Spizellomycetales</taxon>
        <taxon>Powellomycetaceae</taxon>
        <taxon>Powellomyces</taxon>
    </lineage>
</organism>
<accession>A0A507DXJ3</accession>
<dbReference type="InterPro" id="IPR036322">
    <property type="entry name" value="WD40_repeat_dom_sf"/>
</dbReference>
<evidence type="ECO:0000256" key="1">
    <source>
        <dbReference type="ARBA" id="ARBA00022574"/>
    </source>
</evidence>
<dbReference type="Pfam" id="PF00400">
    <property type="entry name" value="WD40"/>
    <property type="match status" value="7"/>
</dbReference>
<proteinExistence type="predicted"/>
<feature type="repeat" description="WD" evidence="5">
    <location>
        <begin position="188"/>
        <end position="229"/>
    </location>
</feature>
<dbReference type="InterPro" id="IPR052234">
    <property type="entry name" value="U5_snRNP_Component"/>
</dbReference>
<dbReference type="InterPro" id="IPR019775">
    <property type="entry name" value="WD40_repeat_CS"/>
</dbReference>
<dbReference type="PANTHER" id="PTHR44006:SF1">
    <property type="entry name" value="U5 SMALL NUCLEAR RIBONUCLEOPROTEIN 40 KDA PROTEIN"/>
    <property type="match status" value="1"/>
</dbReference>
<keyword evidence="1 5" id="KW-0853">WD repeat</keyword>
<dbReference type="AlphaFoldDB" id="A0A507DXJ3"/>
<feature type="region of interest" description="Disordered" evidence="6">
    <location>
        <begin position="1"/>
        <end position="26"/>
    </location>
</feature>
<feature type="repeat" description="WD" evidence="5">
    <location>
        <begin position="230"/>
        <end position="264"/>
    </location>
</feature>
<keyword evidence="4" id="KW-0508">mRNA splicing</keyword>
<dbReference type="GO" id="GO:0003723">
    <property type="term" value="F:RNA binding"/>
    <property type="evidence" value="ECO:0007669"/>
    <property type="project" value="TreeGrafter"/>
</dbReference>
<evidence type="ECO:0000313" key="7">
    <source>
        <dbReference type="EMBL" id="TPX56499.1"/>
    </source>
</evidence>
<dbReference type="GO" id="GO:0006397">
    <property type="term" value="P:mRNA processing"/>
    <property type="evidence" value="ECO:0007669"/>
    <property type="project" value="UniProtKB-KW"/>
</dbReference>
<dbReference type="InterPro" id="IPR020472">
    <property type="entry name" value="WD40_PAC1"/>
</dbReference>
<dbReference type="Proteomes" id="UP000318582">
    <property type="component" value="Unassembled WGS sequence"/>
</dbReference>
<evidence type="ECO:0000256" key="2">
    <source>
        <dbReference type="ARBA" id="ARBA00022664"/>
    </source>
</evidence>
<dbReference type="GO" id="GO:0071013">
    <property type="term" value="C:catalytic step 2 spliceosome"/>
    <property type="evidence" value="ECO:0007669"/>
    <property type="project" value="TreeGrafter"/>
</dbReference>
<dbReference type="PRINTS" id="PR00320">
    <property type="entry name" value="GPROTEINBRPT"/>
</dbReference>
<dbReference type="SUPFAM" id="SSF50978">
    <property type="entry name" value="WD40 repeat-like"/>
    <property type="match status" value="1"/>
</dbReference>
<dbReference type="PANTHER" id="PTHR44006">
    <property type="entry name" value="U5 SMALL NUCLEAR RIBONUCLEOPROTEIN 40 KDA PROTEIN"/>
    <property type="match status" value="1"/>
</dbReference>
<feature type="compositionally biased region" description="Low complexity" evidence="6">
    <location>
        <begin position="9"/>
        <end position="18"/>
    </location>
</feature>